<name>A0A6J5DQG6_9BURK</name>
<dbReference type="Gene3D" id="2.60.40.3310">
    <property type="match status" value="1"/>
</dbReference>
<organism evidence="5 6">
    <name type="scientific">Paraburkholderia humisilvae</name>
    <dbReference type="NCBI Taxonomy" id="627669"/>
    <lineage>
        <taxon>Bacteria</taxon>
        <taxon>Pseudomonadati</taxon>
        <taxon>Pseudomonadota</taxon>
        <taxon>Betaproteobacteria</taxon>
        <taxon>Burkholderiales</taxon>
        <taxon>Burkholderiaceae</taxon>
        <taxon>Paraburkholderia</taxon>
    </lineage>
</organism>
<evidence type="ECO:0000259" key="4">
    <source>
        <dbReference type="Pfam" id="PF00419"/>
    </source>
</evidence>
<dbReference type="Pfam" id="PF00419">
    <property type="entry name" value="Fimbrial"/>
    <property type="match status" value="1"/>
</dbReference>
<proteinExistence type="inferred from homology"/>
<dbReference type="PANTHER" id="PTHR33420:SF14">
    <property type="entry name" value="TYPE 1 FIMBRIN D-MANNOSE SPECIFIC ADHESIN"/>
    <property type="match status" value="1"/>
</dbReference>
<dbReference type="SUPFAM" id="SSF49401">
    <property type="entry name" value="Bacterial adhesins"/>
    <property type="match status" value="1"/>
</dbReference>
<comment type="subcellular location">
    <subcellularLocation>
        <location evidence="1">Fimbrium</location>
    </subcellularLocation>
</comment>
<dbReference type="PANTHER" id="PTHR33420">
    <property type="entry name" value="FIMBRIAL SUBUNIT ELFA-RELATED"/>
    <property type="match status" value="1"/>
</dbReference>
<protein>
    <recommendedName>
        <fullName evidence="4">Fimbrial-type adhesion domain-containing protein</fullName>
    </recommendedName>
</protein>
<comment type="similarity">
    <text evidence="2">Belongs to the fimbrial protein family.</text>
</comment>
<evidence type="ECO:0000313" key="6">
    <source>
        <dbReference type="Proteomes" id="UP000494363"/>
    </source>
</evidence>
<keyword evidence="3" id="KW-0281">Fimbrium</keyword>
<dbReference type="GO" id="GO:0009289">
    <property type="term" value="C:pilus"/>
    <property type="evidence" value="ECO:0007669"/>
    <property type="project" value="UniProtKB-SubCell"/>
</dbReference>
<evidence type="ECO:0000256" key="2">
    <source>
        <dbReference type="ARBA" id="ARBA00006671"/>
    </source>
</evidence>
<dbReference type="RefSeq" id="WP_175226833.1">
    <property type="nucleotide sequence ID" value="NZ_CADIKH010000010.1"/>
</dbReference>
<gene>
    <name evidence="5" type="ORF">LMG29542_02580</name>
</gene>
<dbReference type="EMBL" id="CADIKH010000010">
    <property type="protein sequence ID" value="CAB3755392.1"/>
    <property type="molecule type" value="Genomic_DNA"/>
</dbReference>
<dbReference type="InterPro" id="IPR050263">
    <property type="entry name" value="Bact_Fimbrial_Adh_Pro"/>
</dbReference>
<evidence type="ECO:0000313" key="5">
    <source>
        <dbReference type="EMBL" id="CAB3755392.1"/>
    </source>
</evidence>
<feature type="domain" description="Fimbrial-type adhesion" evidence="4">
    <location>
        <begin position="227"/>
        <end position="373"/>
    </location>
</feature>
<dbReference type="Proteomes" id="UP000494363">
    <property type="component" value="Unassembled WGS sequence"/>
</dbReference>
<dbReference type="Gene3D" id="2.60.40.1090">
    <property type="entry name" value="Fimbrial-type adhesion domain"/>
    <property type="match status" value="1"/>
</dbReference>
<dbReference type="GO" id="GO:0043709">
    <property type="term" value="P:cell adhesion involved in single-species biofilm formation"/>
    <property type="evidence" value="ECO:0007669"/>
    <property type="project" value="TreeGrafter"/>
</dbReference>
<dbReference type="InterPro" id="IPR036937">
    <property type="entry name" value="Adhesion_dom_fimbrial_sf"/>
</dbReference>
<reference evidence="5 6" key="1">
    <citation type="submission" date="2020-04" db="EMBL/GenBank/DDBJ databases">
        <authorList>
            <person name="De Canck E."/>
        </authorList>
    </citation>
    <scope>NUCLEOTIDE SEQUENCE [LARGE SCALE GENOMIC DNA]</scope>
    <source>
        <strain evidence="5 6">LMG 29542</strain>
    </source>
</reference>
<dbReference type="InterPro" id="IPR008966">
    <property type="entry name" value="Adhesion_dom_sf"/>
</dbReference>
<accession>A0A6J5DQG6</accession>
<evidence type="ECO:0000256" key="1">
    <source>
        <dbReference type="ARBA" id="ARBA00004561"/>
    </source>
</evidence>
<sequence length="373" mass="37248">MNNSIGALRGSQLCLRTPSRRTRFVATLGHLRRISVRLIGTAVVAVVLQVVSREAEAGCSSTKNLGTLSINFPASISVPANAPAGTVIATVTVPVTGAAAGVNYATCSGSDTLYWAIRAGPVVANRIGTTSVAGIGYTSSLSGGGFGSSIAMDSGWSNAATPGGPASPTFQSQVSVTANLVVTGPVASGPLSLNPGGGAGLPNQVAAYFVNASGGTLFNVVVPANSSTITSSACSVTTSAISVTLPVISPSAFQRVGSTAGAQATSINLNCPSSVVRIFITLTDNTTPANTSNSLSLKPNSTAKGVGLQILNSGNPVNFGPDSKNAGNVNQWFVGTSNGGVVKIPLVVQYLQTASPVVPGTVNGAATFTMSYQ</sequence>
<dbReference type="InterPro" id="IPR000259">
    <property type="entry name" value="Adhesion_dom_fimbrial"/>
</dbReference>
<keyword evidence="6" id="KW-1185">Reference proteome</keyword>
<evidence type="ECO:0000256" key="3">
    <source>
        <dbReference type="ARBA" id="ARBA00023263"/>
    </source>
</evidence>
<dbReference type="AlphaFoldDB" id="A0A6J5DQG6"/>